<dbReference type="GO" id="GO:0003677">
    <property type="term" value="F:DNA binding"/>
    <property type="evidence" value="ECO:0007669"/>
    <property type="project" value="UniProtKB-KW"/>
</dbReference>
<evidence type="ECO:0000256" key="1">
    <source>
        <dbReference type="ARBA" id="ARBA00009437"/>
    </source>
</evidence>
<keyword evidence="7" id="KW-1185">Reference proteome</keyword>
<dbReference type="Gene3D" id="1.10.10.10">
    <property type="entry name" value="Winged helix-like DNA-binding domain superfamily/Winged helix DNA-binding domain"/>
    <property type="match status" value="1"/>
</dbReference>
<gene>
    <name evidence="6" type="ORF">CBP76_03285</name>
</gene>
<keyword evidence="2" id="KW-0805">Transcription regulation</keyword>
<dbReference type="Proteomes" id="UP000235649">
    <property type="component" value="Unassembled WGS sequence"/>
</dbReference>
<evidence type="ECO:0000256" key="4">
    <source>
        <dbReference type="ARBA" id="ARBA00023163"/>
    </source>
</evidence>
<dbReference type="RefSeq" id="WP_102195514.1">
    <property type="nucleotide sequence ID" value="NZ_NIPR01000006.1"/>
</dbReference>
<dbReference type="PANTHER" id="PTHR30346">
    <property type="entry name" value="TRANSCRIPTIONAL DUAL REGULATOR HCAR-RELATED"/>
    <property type="match status" value="1"/>
</dbReference>
<dbReference type="InterPro" id="IPR036388">
    <property type="entry name" value="WH-like_DNA-bd_sf"/>
</dbReference>
<dbReference type="AlphaFoldDB" id="A0A2N7AVV4"/>
<dbReference type="InterPro" id="IPR036390">
    <property type="entry name" value="WH_DNA-bd_sf"/>
</dbReference>
<dbReference type="PANTHER" id="PTHR30346:SF28">
    <property type="entry name" value="HTH-TYPE TRANSCRIPTIONAL REGULATOR CYNR"/>
    <property type="match status" value="1"/>
</dbReference>
<dbReference type="InterPro" id="IPR000847">
    <property type="entry name" value="LysR_HTH_N"/>
</dbReference>
<dbReference type="EMBL" id="NIPR01000006">
    <property type="protein sequence ID" value="PMD72472.1"/>
    <property type="molecule type" value="Genomic_DNA"/>
</dbReference>
<comment type="similarity">
    <text evidence="1">Belongs to the LysR transcriptional regulatory family.</text>
</comment>
<dbReference type="OrthoDB" id="79118at2"/>
<keyword evidence="3" id="KW-0238">DNA-binding</keyword>
<organism evidence="6 7">
    <name type="scientific">Companilactobacillus nuruki</name>
    <dbReference type="NCBI Taxonomy" id="1993540"/>
    <lineage>
        <taxon>Bacteria</taxon>
        <taxon>Bacillati</taxon>
        <taxon>Bacillota</taxon>
        <taxon>Bacilli</taxon>
        <taxon>Lactobacillales</taxon>
        <taxon>Lactobacillaceae</taxon>
        <taxon>Companilactobacillus</taxon>
    </lineage>
</organism>
<protein>
    <submittedName>
        <fullName evidence="6">LysR family transcriptional regulator</fullName>
    </submittedName>
</protein>
<evidence type="ECO:0000256" key="3">
    <source>
        <dbReference type="ARBA" id="ARBA00023125"/>
    </source>
</evidence>
<name>A0A2N7AVV4_9LACO</name>
<dbReference type="GO" id="GO:0003700">
    <property type="term" value="F:DNA-binding transcription factor activity"/>
    <property type="evidence" value="ECO:0007669"/>
    <property type="project" value="InterPro"/>
</dbReference>
<reference evidence="6 7" key="1">
    <citation type="submission" date="2017-05" db="EMBL/GenBank/DDBJ databases">
        <title>Lactobacillus nurukis nov., sp. nov., isolated from nuruk.</title>
        <authorList>
            <person name="Kim S.-J."/>
        </authorList>
    </citation>
    <scope>NUCLEOTIDE SEQUENCE [LARGE SCALE GENOMIC DNA]</scope>
    <source>
        <strain evidence="6 7">SYF10-1a</strain>
    </source>
</reference>
<evidence type="ECO:0000313" key="7">
    <source>
        <dbReference type="Proteomes" id="UP000235649"/>
    </source>
</evidence>
<keyword evidence="4" id="KW-0804">Transcription</keyword>
<dbReference type="SUPFAM" id="SSF46785">
    <property type="entry name" value="Winged helix' DNA-binding domain"/>
    <property type="match status" value="1"/>
</dbReference>
<feature type="domain" description="HTH lysR-type" evidence="5">
    <location>
        <begin position="2"/>
        <end position="59"/>
    </location>
</feature>
<evidence type="ECO:0000256" key="2">
    <source>
        <dbReference type="ARBA" id="ARBA00023015"/>
    </source>
</evidence>
<dbReference type="Pfam" id="PF00126">
    <property type="entry name" value="HTH_1"/>
    <property type="match status" value="1"/>
</dbReference>
<proteinExistence type="inferred from homology"/>
<comment type="caution">
    <text evidence="6">The sequence shown here is derived from an EMBL/GenBank/DDBJ whole genome shotgun (WGS) entry which is preliminary data.</text>
</comment>
<dbReference type="GO" id="GO:0032993">
    <property type="term" value="C:protein-DNA complex"/>
    <property type="evidence" value="ECO:0007669"/>
    <property type="project" value="TreeGrafter"/>
</dbReference>
<dbReference type="PRINTS" id="PR00039">
    <property type="entry name" value="HTHLYSR"/>
</dbReference>
<evidence type="ECO:0000313" key="6">
    <source>
        <dbReference type="EMBL" id="PMD72472.1"/>
    </source>
</evidence>
<evidence type="ECO:0000259" key="5">
    <source>
        <dbReference type="PROSITE" id="PS50931"/>
    </source>
</evidence>
<dbReference type="PROSITE" id="PS50931">
    <property type="entry name" value="HTH_LYSR"/>
    <property type="match status" value="1"/>
</dbReference>
<accession>A0A2N7AVV4</accession>
<sequence length="286" mass="32921">MIDNYLLQELITFEKYGTLAATAEQLSVTQPTVTRGMQKLEDDLGVRIFDRKPNKITLTKTGQIAAIEAKKVLQQNQLLIDRVQKYDYNNRILKIGSIAPGPLIVLKNIQLESNVRIINEFISNQNIDSYLQNNDFSILITNQEIQNNTLESYFIGSERLSVNLDKFTFLANKASVKFKDLKGISFIVLSEIGIWKDIIQAQIPNAKFLYQNQVDAFTEITNYSNFPYFTTNLSKLEPDRHPDPNDDRVQIPISDHNAKIDFYAVYKRDNRSLVNPLIKKIIQTWI</sequence>